<dbReference type="RefSeq" id="XP_060042369.1">
    <property type="nucleotide sequence ID" value="XM_060186386.1"/>
</dbReference>
<feature type="compositionally biased region" description="Basic and acidic residues" evidence="1">
    <location>
        <begin position="190"/>
        <end position="201"/>
    </location>
</feature>
<protein>
    <submittedName>
        <fullName evidence="3">Protein FAM170A</fullName>
    </submittedName>
</protein>
<dbReference type="PANTHER" id="PTHR33517:SF3">
    <property type="entry name" value="PROTEIN FAM170A"/>
    <property type="match status" value="1"/>
</dbReference>
<feature type="compositionally biased region" description="Polar residues" evidence="1">
    <location>
        <begin position="175"/>
        <end position="186"/>
    </location>
</feature>
<dbReference type="InterPro" id="IPR040879">
    <property type="entry name" value="Spt46-like"/>
</dbReference>
<dbReference type="Pfam" id="PF17734">
    <property type="entry name" value="Spt46"/>
    <property type="match status" value="1"/>
</dbReference>
<name>A0ABM3X0N9_ERIEU</name>
<feature type="region of interest" description="Disordered" evidence="1">
    <location>
        <begin position="75"/>
        <end position="100"/>
    </location>
</feature>
<organism evidence="2 3">
    <name type="scientific">Erinaceus europaeus</name>
    <name type="common">Western European hedgehog</name>
    <dbReference type="NCBI Taxonomy" id="9365"/>
    <lineage>
        <taxon>Eukaryota</taxon>
        <taxon>Metazoa</taxon>
        <taxon>Chordata</taxon>
        <taxon>Craniata</taxon>
        <taxon>Vertebrata</taxon>
        <taxon>Euteleostomi</taxon>
        <taxon>Mammalia</taxon>
        <taxon>Eutheria</taxon>
        <taxon>Laurasiatheria</taxon>
        <taxon>Eulipotyphla</taxon>
        <taxon>Erinaceidae</taxon>
        <taxon>Erinaceinae</taxon>
        <taxon>Erinaceus</taxon>
    </lineage>
</organism>
<evidence type="ECO:0000313" key="2">
    <source>
        <dbReference type="Proteomes" id="UP001652624"/>
    </source>
</evidence>
<evidence type="ECO:0000313" key="3">
    <source>
        <dbReference type="RefSeq" id="XP_060042369.1"/>
    </source>
</evidence>
<dbReference type="GeneID" id="103126034"/>
<feature type="compositionally biased region" description="Basic and acidic residues" evidence="1">
    <location>
        <begin position="295"/>
        <end position="316"/>
    </location>
</feature>
<feature type="region of interest" description="Disordered" evidence="1">
    <location>
        <begin position="269"/>
        <end position="341"/>
    </location>
</feature>
<feature type="region of interest" description="Disordered" evidence="1">
    <location>
        <begin position="1"/>
        <end position="36"/>
    </location>
</feature>
<reference evidence="3" key="2">
    <citation type="submission" date="2025-08" db="UniProtKB">
        <authorList>
            <consortium name="RefSeq"/>
        </authorList>
    </citation>
    <scope>IDENTIFICATION</scope>
</reference>
<dbReference type="Proteomes" id="UP001652624">
    <property type="component" value="Chromosome 2"/>
</dbReference>
<keyword evidence="2" id="KW-1185">Reference proteome</keyword>
<gene>
    <name evidence="3" type="primary">FAM170A</name>
</gene>
<reference evidence="2" key="1">
    <citation type="submission" date="2025-05" db="UniProtKB">
        <authorList>
            <consortium name="RefSeq"/>
        </authorList>
    </citation>
    <scope>NUCLEOTIDE SEQUENCE [LARGE SCALE GENOMIC DNA]</scope>
</reference>
<dbReference type="PANTHER" id="PTHR33517">
    <property type="entry name" value="PROTEIN FAM170B-RELATED"/>
    <property type="match status" value="1"/>
</dbReference>
<sequence length="341" mass="38303">MKRRQKRKHLENEESQDSAEKGGGISKSQEDTSQLGSIGAAKGWGLGVREVSSASEYFSCVSSPRKFILSGIHRLHRDSPQPRPSLSQVQEKGPTVPASHPISFLSPSSYKTCVSSVYVNKEEKGMRIYYMKVQMRKGVAVSWETEETSVSLDKQPRRTEEASLPEDVGVGTPPSDVSTRNLLSDSEPSGEEKEQEERAESDSPPGSPEVEERPRAKTPDWLVTMELGFRCMACCRVFSSLEVLQEHVQHGLREGFSCQVFHLTMARLTGGRESQSTQEEEEEEEEGEVEEEEDKQEKEQDKEKPEDKKAQEEQPTRENGGMRRPLSQCPGCVFHSPKDRN</sequence>
<proteinExistence type="predicted"/>
<evidence type="ECO:0000256" key="1">
    <source>
        <dbReference type="SAM" id="MobiDB-lite"/>
    </source>
</evidence>
<accession>A0ABM3X0N9</accession>
<feature type="region of interest" description="Disordered" evidence="1">
    <location>
        <begin position="147"/>
        <end position="217"/>
    </location>
</feature>
<feature type="compositionally biased region" description="Acidic residues" evidence="1">
    <location>
        <begin position="278"/>
        <end position="294"/>
    </location>
</feature>